<reference evidence="2 3" key="1">
    <citation type="submission" date="2022-06" db="EMBL/GenBank/DDBJ databases">
        <authorList>
            <person name="Xuan X."/>
        </authorList>
    </citation>
    <scope>NUCLEOTIDE SEQUENCE [LARGE SCALE GENOMIC DNA]</scope>
    <source>
        <strain evidence="2 3">2V75</strain>
    </source>
</reference>
<name>A0ABT1AXP4_9FLAO</name>
<comment type="caution">
    <text evidence="2">The sequence shown here is derived from an EMBL/GenBank/DDBJ whole genome shotgun (WGS) entry which is preliminary data.</text>
</comment>
<proteinExistence type="predicted"/>
<dbReference type="EMBL" id="JAMXIB010000002">
    <property type="protein sequence ID" value="MCO5723973.1"/>
    <property type="molecule type" value="Genomic_DNA"/>
</dbReference>
<dbReference type="RefSeq" id="WP_252740347.1">
    <property type="nucleotide sequence ID" value="NZ_JAMXIB010000002.1"/>
</dbReference>
<keyword evidence="1" id="KW-0812">Transmembrane</keyword>
<gene>
    <name evidence="2" type="ORF">NG653_03840</name>
</gene>
<evidence type="ECO:0000313" key="3">
    <source>
        <dbReference type="Proteomes" id="UP001206312"/>
    </source>
</evidence>
<accession>A0ABT1AXP4</accession>
<evidence type="ECO:0000256" key="1">
    <source>
        <dbReference type="SAM" id="Phobius"/>
    </source>
</evidence>
<keyword evidence="1" id="KW-1133">Transmembrane helix</keyword>
<evidence type="ECO:0000313" key="2">
    <source>
        <dbReference type="EMBL" id="MCO5723973.1"/>
    </source>
</evidence>
<dbReference type="Proteomes" id="UP001206312">
    <property type="component" value="Unassembled WGS sequence"/>
</dbReference>
<protein>
    <submittedName>
        <fullName evidence="2">Uncharacterized protein</fullName>
    </submittedName>
</protein>
<keyword evidence="1" id="KW-0472">Membrane</keyword>
<feature type="transmembrane region" description="Helical" evidence="1">
    <location>
        <begin position="7"/>
        <end position="24"/>
    </location>
</feature>
<organism evidence="2 3">
    <name type="scientific">Robiginitalea marina</name>
    <dbReference type="NCBI Taxonomy" id="2954105"/>
    <lineage>
        <taxon>Bacteria</taxon>
        <taxon>Pseudomonadati</taxon>
        <taxon>Bacteroidota</taxon>
        <taxon>Flavobacteriia</taxon>
        <taxon>Flavobacteriales</taxon>
        <taxon>Flavobacteriaceae</taxon>
        <taxon>Robiginitalea</taxon>
    </lineage>
</organism>
<sequence>MKIKHAIYFVFALAGAAFLFLSNTFRVKELGLALGFSLLMLGLYGLSRRNLPADREPSNTDGDERL</sequence>
<feature type="transmembrane region" description="Helical" evidence="1">
    <location>
        <begin position="30"/>
        <end position="46"/>
    </location>
</feature>
<keyword evidence="3" id="KW-1185">Reference proteome</keyword>